<dbReference type="EMBL" id="CAUYUJ010014895">
    <property type="protein sequence ID" value="CAK0847364.1"/>
    <property type="molecule type" value="Genomic_DNA"/>
</dbReference>
<comment type="caution">
    <text evidence="1">The sequence shown here is derived from an EMBL/GenBank/DDBJ whole genome shotgun (WGS) entry which is preliminary data.</text>
</comment>
<name>A0ABN9TQ74_9DINO</name>
<protein>
    <submittedName>
        <fullName evidence="1">Uncharacterized protein</fullName>
    </submittedName>
</protein>
<accession>A0ABN9TQ74</accession>
<dbReference type="Proteomes" id="UP001189429">
    <property type="component" value="Unassembled WGS sequence"/>
</dbReference>
<evidence type="ECO:0000313" key="2">
    <source>
        <dbReference type="Proteomes" id="UP001189429"/>
    </source>
</evidence>
<keyword evidence="2" id="KW-1185">Reference proteome</keyword>
<gene>
    <name evidence="1" type="ORF">PCOR1329_LOCUS40599</name>
</gene>
<evidence type="ECO:0000313" key="1">
    <source>
        <dbReference type="EMBL" id="CAK0847364.1"/>
    </source>
</evidence>
<organism evidence="1 2">
    <name type="scientific">Prorocentrum cordatum</name>
    <dbReference type="NCBI Taxonomy" id="2364126"/>
    <lineage>
        <taxon>Eukaryota</taxon>
        <taxon>Sar</taxon>
        <taxon>Alveolata</taxon>
        <taxon>Dinophyceae</taxon>
        <taxon>Prorocentrales</taxon>
        <taxon>Prorocentraceae</taxon>
        <taxon>Prorocentrum</taxon>
    </lineage>
</organism>
<reference evidence="1" key="1">
    <citation type="submission" date="2023-10" db="EMBL/GenBank/DDBJ databases">
        <authorList>
            <person name="Chen Y."/>
            <person name="Shah S."/>
            <person name="Dougan E. K."/>
            <person name="Thang M."/>
            <person name="Chan C."/>
        </authorList>
    </citation>
    <scope>NUCLEOTIDE SEQUENCE [LARGE SCALE GENOMIC DNA]</scope>
</reference>
<sequence length="362" mass="39888">ANMSFQQTEFEAMAASAPVGSFLGASQSKIAQWIEFVTTADETPRDQHPLIFYAFAARVLAQTMGSTTPVDYADSHMRSLIVDMIKPGATPFESDGDAGPWQDEVLLPAHLTLCLRVQANAQKARDLSAGSSGGAHGGDHALAQAIASLTAATNTKEKEPKKGILSFDLKTRLAEVGLADFARELLPSEESLIRVEGMGKSSKDKGRHFVGASDGEDLMLNFRPTWSRTPKIDVFVGEGSLEDKMKAVLDVKRARSAEDRVGFTSFPNFIGHVMDWGTKMIIMKVFSMKELMAYVMNLTRISEELGGVRVAYQYDLVLRQRMAQALERGETTEVHDFLLRVHKDELGDAKSNLEQRTKETNR</sequence>
<feature type="non-terminal residue" evidence="1">
    <location>
        <position position="362"/>
    </location>
</feature>
<feature type="non-terminal residue" evidence="1">
    <location>
        <position position="1"/>
    </location>
</feature>
<proteinExistence type="predicted"/>